<dbReference type="PANTHER" id="PTHR13342:SF2">
    <property type="entry name" value="RAGULATOR COMPLEX PROTEIN LAMTOR5"/>
    <property type="match status" value="1"/>
</dbReference>
<comment type="similarity">
    <text evidence="3">Belongs to the LAMTOR5 family.</text>
</comment>
<evidence type="ECO:0000256" key="2">
    <source>
        <dbReference type="ARBA" id="ARBA00004496"/>
    </source>
</evidence>
<evidence type="ECO:0000256" key="1">
    <source>
        <dbReference type="ARBA" id="ARBA00004371"/>
    </source>
</evidence>
<keyword evidence="5" id="KW-0458">Lysosome</keyword>
<name>A0AAF3F629_9BILA</name>
<sequence>MESSLDQALDNALIAPEIDGVCVIDSNGFCIASKGTLSSEGSAVYKQILMAATRMDRTSGHPTITLTTESGEKIFIQEQNGVVVALNIKGN</sequence>
<dbReference type="AlphaFoldDB" id="A0AAF3F629"/>
<proteinExistence type="inferred from homology"/>
<evidence type="ECO:0000256" key="4">
    <source>
        <dbReference type="ARBA" id="ARBA00022490"/>
    </source>
</evidence>
<evidence type="ECO:0000313" key="8">
    <source>
        <dbReference type="WBParaSite" id="MBELARI_LOCUS21111"/>
    </source>
</evidence>
<dbReference type="InterPro" id="IPR024135">
    <property type="entry name" value="LAMTOR5"/>
</dbReference>
<evidence type="ECO:0000313" key="7">
    <source>
        <dbReference type="Proteomes" id="UP000887575"/>
    </source>
</evidence>
<dbReference type="GO" id="GO:1904263">
    <property type="term" value="P:positive regulation of TORC1 signaling"/>
    <property type="evidence" value="ECO:0007669"/>
    <property type="project" value="TreeGrafter"/>
</dbReference>
<accession>A0AAF3F629</accession>
<evidence type="ECO:0000256" key="6">
    <source>
        <dbReference type="ARBA" id="ARBA00032692"/>
    </source>
</evidence>
<dbReference type="Pfam" id="PF16672">
    <property type="entry name" value="LAMTOR5"/>
    <property type="match status" value="1"/>
</dbReference>
<evidence type="ECO:0000256" key="3">
    <source>
        <dbReference type="ARBA" id="ARBA00007795"/>
    </source>
</evidence>
<comment type="subcellular location">
    <subcellularLocation>
        <location evidence="2">Cytoplasm</location>
    </subcellularLocation>
    <subcellularLocation>
        <location evidence="1">Lysosome</location>
    </subcellularLocation>
</comment>
<dbReference type="WBParaSite" id="MBELARI_LOCUS21111">
    <property type="protein sequence ID" value="MBELARI_LOCUS21111"/>
    <property type="gene ID" value="MBELARI_LOCUS21111"/>
</dbReference>
<organism evidence="7 8">
    <name type="scientific">Mesorhabditis belari</name>
    <dbReference type="NCBI Taxonomy" id="2138241"/>
    <lineage>
        <taxon>Eukaryota</taxon>
        <taxon>Metazoa</taxon>
        <taxon>Ecdysozoa</taxon>
        <taxon>Nematoda</taxon>
        <taxon>Chromadorea</taxon>
        <taxon>Rhabditida</taxon>
        <taxon>Rhabditina</taxon>
        <taxon>Rhabditomorpha</taxon>
        <taxon>Rhabditoidea</taxon>
        <taxon>Rhabditidae</taxon>
        <taxon>Mesorhabditinae</taxon>
        <taxon>Mesorhabditis</taxon>
    </lineage>
</organism>
<dbReference type="GO" id="GO:0043066">
    <property type="term" value="P:negative regulation of apoptotic process"/>
    <property type="evidence" value="ECO:0007669"/>
    <property type="project" value="InterPro"/>
</dbReference>
<reference evidence="8" key="1">
    <citation type="submission" date="2024-02" db="UniProtKB">
        <authorList>
            <consortium name="WormBaseParasite"/>
        </authorList>
    </citation>
    <scope>IDENTIFICATION</scope>
</reference>
<dbReference type="GO" id="GO:0071986">
    <property type="term" value="C:Ragulator complex"/>
    <property type="evidence" value="ECO:0007669"/>
    <property type="project" value="InterPro"/>
</dbReference>
<dbReference type="GO" id="GO:0005764">
    <property type="term" value="C:lysosome"/>
    <property type="evidence" value="ECO:0007669"/>
    <property type="project" value="UniProtKB-SubCell"/>
</dbReference>
<protein>
    <recommendedName>
        <fullName evidence="6">Late endosomal/lysosomal adaptor and MAPK and MTOR activator 5</fullName>
    </recommendedName>
</protein>
<evidence type="ECO:0000256" key="5">
    <source>
        <dbReference type="ARBA" id="ARBA00023228"/>
    </source>
</evidence>
<dbReference type="PANTHER" id="PTHR13342">
    <property type="entry name" value="RAGULATOR COMPLEX PROTEIN LAMTOR5"/>
    <property type="match status" value="1"/>
</dbReference>
<keyword evidence="7" id="KW-1185">Reference proteome</keyword>
<dbReference type="Gene3D" id="3.30.450.30">
    <property type="entry name" value="Dynein light chain 2a, cytoplasmic"/>
    <property type="match status" value="1"/>
</dbReference>
<dbReference type="GO" id="GO:0071230">
    <property type="term" value="P:cellular response to amino acid stimulus"/>
    <property type="evidence" value="ECO:0007669"/>
    <property type="project" value="TreeGrafter"/>
</dbReference>
<dbReference type="SUPFAM" id="SSF103196">
    <property type="entry name" value="Roadblock/LC7 domain"/>
    <property type="match status" value="1"/>
</dbReference>
<keyword evidence="4" id="KW-0963">Cytoplasm</keyword>
<dbReference type="Proteomes" id="UP000887575">
    <property type="component" value="Unassembled WGS sequence"/>
</dbReference>
<dbReference type="GO" id="GO:0005085">
    <property type="term" value="F:guanyl-nucleotide exchange factor activity"/>
    <property type="evidence" value="ECO:0007669"/>
    <property type="project" value="TreeGrafter"/>
</dbReference>